<gene>
    <name evidence="1" type="ORF">D8674_008137</name>
</gene>
<protein>
    <submittedName>
        <fullName evidence="1">Uncharacterized protein</fullName>
    </submittedName>
</protein>
<dbReference type="AlphaFoldDB" id="A0A5N5HSU2"/>
<sequence>MKSGFLTCYSGLGGADWKLDGRMCRTPLRRNLKMVFVAEAACEAVLYVKPNDHIGDVPPVFHVDRVTEDRESLSKK</sequence>
<keyword evidence="2" id="KW-1185">Reference proteome</keyword>
<reference evidence="1 2" key="3">
    <citation type="submission" date="2019-11" db="EMBL/GenBank/DDBJ databases">
        <title>A de novo genome assembly of a pear dwarfing rootstock.</title>
        <authorList>
            <person name="Wang F."/>
            <person name="Wang J."/>
            <person name="Li S."/>
            <person name="Zhang Y."/>
            <person name="Fang M."/>
            <person name="Ma L."/>
            <person name="Zhao Y."/>
            <person name="Jiang S."/>
        </authorList>
    </citation>
    <scope>NUCLEOTIDE SEQUENCE [LARGE SCALE GENOMIC DNA]</scope>
    <source>
        <strain evidence="1">S2</strain>
        <tissue evidence="1">Leaf</tissue>
    </source>
</reference>
<name>A0A5N5HSU2_9ROSA</name>
<reference evidence="1 2" key="1">
    <citation type="submission" date="2019-09" db="EMBL/GenBank/DDBJ databases">
        <authorList>
            <person name="Ou C."/>
        </authorList>
    </citation>
    <scope>NUCLEOTIDE SEQUENCE [LARGE SCALE GENOMIC DNA]</scope>
    <source>
        <strain evidence="1">S2</strain>
        <tissue evidence="1">Leaf</tissue>
    </source>
</reference>
<accession>A0A5N5HSU2</accession>
<reference evidence="2" key="2">
    <citation type="submission" date="2019-10" db="EMBL/GenBank/DDBJ databases">
        <title>A de novo genome assembly of a pear dwarfing rootstock.</title>
        <authorList>
            <person name="Wang F."/>
            <person name="Wang J."/>
            <person name="Li S."/>
            <person name="Zhang Y."/>
            <person name="Fang M."/>
            <person name="Ma L."/>
            <person name="Zhao Y."/>
            <person name="Jiang S."/>
        </authorList>
    </citation>
    <scope>NUCLEOTIDE SEQUENCE [LARGE SCALE GENOMIC DNA]</scope>
</reference>
<comment type="caution">
    <text evidence="1">The sequence shown here is derived from an EMBL/GenBank/DDBJ whole genome shotgun (WGS) entry which is preliminary data.</text>
</comment>
<proteinExistence type="predicted"/>
<organism evidence="1 2">
    <name type="scientific">Pyrus ussuriensis x Pyrus communis</name>
    <dbReference type="NCBI Taxonomy" id="2448454"/>
    <lineage>
        <taxon>Eukaryota</taxon>
        <taxon>Viridiplantae</taxon>
        <taxon>Streptophyta</taxon>
        <taxon>Embryophyta</taxon>
        <taxon>Tracheophyta</taxon>
        <taxon>Spermatophyta</taxon>
        <taxon>Magnoliopsida</taxon>
        <taxon>eudicotyledons</taxon>
        <taxon>Gunneridae</taxon>
        <taxon>Pentapetalae</taxon>
        <taxon>rosids</taxon>
        <taxon>fabids</taxon>
        <taxon>Rosales</taxon>
        <taxon>Rosaceae</taxon>
        <taxon>Amygdaloideae</taxon>
        <taxon>Maleae</taxon>
        <taxon>Pyrus</taxon>
    </lineage>
</organism>
<dbReference type="Proteomes" id="UP000327157">
    <property type="component" value="Chromosome 12"/>
</dbReference>
<evidence type="ECO:0000313" key="2">
    <source>
        <dbReference type="Proteomes" id="UP000327157"/>
    </source>
</evidence>
<evidence type="ECO:0000313" key="1">
    <source>
        <dbReference type="EMBL" id="KAB2630618.1"/>
    </source>
</evidence>
<dbReference type="EMBL" id="SMOL01000143">
    <property type="protein sequence ID" value="KAB2630618.1"/>
    <property type="molecule type" value="Genomic_DNA"/>
</dbReference>